<feature type="domain" description="UMOD/GP2/OIT3-like D8C" evidence="5">
    <location>
        <begin position="193"/>
        <end position="228"/>
    </location>
</feature>
<feature type="transmembrane region" description="Helical" evidence="3">
    <location>
        <begin position="234"/>
        <end position="257"/>
    </location>
</feature>
<name>A0A8W8J431_MAGGI</name>
<evidence type="ECO:0000256" key="4">
    <source>
        <dbReference type="SAM" id="SignalP"/>
    </source>
</evidence>
<organism evidence="6 7">
    <name type="scientific">Magallana gigas</name>
    <name type="common">Pacific oyster</name>
    <name type="synonym">Crassostrea gigas</name>
    <dbReference type="NCBI Taxonomy" id="29159"/>
    <lineage>
        <taxon>Eukaryota</taxon>
        <taxon>Metazoa</taxon>
        <taxon>Spiralia</taxon>
        <taxon>Lophotrochozoa</taxon>
        <taxon>Mollusca</taxon>
        <taxon>Bivalvia</taxon>
        <taxon>Autobranchia</taxon>
        <taxon>Pteriomorphia</taxon>
        <taxon>Ostreida</taxon>
        <taxon>Ostreoidea</taxon>
        <taxon>Ostreidae</taxon>
        <taxon>Magallana</taxon>
    </lineage>
</organism>
<keyword evidence="3" id="KW-1133">Transmembrane helix</keyword>
<evidence type="ECO:0000313" key="7">
    <source>
        <dbReference type="Proteomes" id="UP000005408"/>
    </source>
</evidence>
<keyword evidence="2" id="KW-1015">Disulfide bond</keyword>
<evidence type="ECO:0000313" key="6">
    <source>
        <dbReference type="EnsemblMetazoa" id="G16658.1:cds"/>
    </source>
</evidence>
<sequence length="284" mass="31997">MIWVLTLSFCLTCCVLGDIDPCLDGNFELLDSPGLRGGACKMQAGNVICDRSIRNGWYKVIHEDDFEHRQMMEGIVSPNYCGTSNPIWLNGTHPVAADGIVNRTACVVGIHGYCSKEYDIQIKACGENEYVYYLIKAESCNEGYCFGVNLPCAKPNPCEEGNSIKMDVKEDRSTSCKEKSMSMCDNSLKHGWYRIQRNGVDMKMPTTCVDQYSCGTVSPIWLSENEQTTKLWEYILAAVAGIIVLFIIVSIVSYILFKKTLRLKKIQCDKKFQEPKKQSQLEIQ</sequence>
<reference evidence="6" key="1">
    <citation type="submission" date="2022-08" db="UniProtKB">
        <authorList>
            <consortium name="EnsemblMetazoa"/>
        </authorList>
    </citation>
    <scope>IDENTIFICATION</scope>
    <source>
        <strain evidence="6">05x7-T-G4-1.051#20</strain>
    </source>
</reference>
<dbReference type="PANTHER" id="PTHR36191">
    <property type="entry name" value="ENDO/EXONUCLEASE/PHOSPHATASE DOMAIN-CONTAINING PROTEIN-RELATED"/>
    <property type="match status" value="1"/>
</dbReference>
<evidence type="ECO:0000256" key="1">
    <source>
        <dbReference type="ARBA" id="ARBA00022729"/>
    </source>
</evidence>
<keyword evidence="3" id="KW-0812">Transmembrane</keyword>
<keyword evidence="7" id="KW-1185">Reference proteome</keyword>
<accession>A0A8W8J431</accession>
<feature type="domain" description="UMOD/GP2/OIT3-like D8C" evidence="5">
    <location>
        <begin position="69"/>
        <end position="145"/>
    </location>
</feature>
<evidence type="ECO:0000256" key="2">
    <source>
        <dbReference type="ARBA" id="ARBA00023157"/>
    </source>
</evidence>
<feature type="chain" id="PRO_5036474931" description="UMOD/GP2/OIT3-like D8C domain-containing protein" evidence="4">
    <location>
        <begin position="18"/>
        <end position="284"/>
    </location>
</feature>
<feature type="signal peptide" evidence="4">
    <location>
        <begin position="1"/>
        <end position="17"/>
    </location>
</feature>
<dbReference type="EnsemblMetazoa" id="G16658.1">
    <property type="protein sequence ID" value="G16658.1:cds"/>
    <property type="gene ID" value="G16658"/>
</dbReference>
<evidence type="ECO:0000259" key="5">
    <source>
        <dbReference type="Pfam" id="PF23283"/>
    </source>
</evidence>
<dbReference type="PANTHER" id="PTHR36191:SF4">
    <property type="entry name" value="VWFD DOMAIN-CONTAINING PROTEIN"/>
    <property type="match status" value="1"/>
</dbReference>
<dbReference type="Pfam" id="PF23283">
    <property type="entry name" value="D8C_UMOD"/>
    <property type="match status" value="2"/>
</dbReference>
<keyword evidence="3" id="KW-0472">Membrane</keyword>
<dbReference type="AlphaFoldDB" id="A0A8W8J431"/>
<proteinExistence type="predicted"/>
<evidence type="ECO:0000256" key="3">
    <source>
        <dbReference type="SAM" id="Phobius"/>
    </source>
</evidence>
<keyword evidence="1 4" id="KW-0732">Signal</keyword>
<protein>
    <recommendedName>
        <fullName evidence="5">UMOD/GP2/OIT3-like D8C domain-containing protein</fullName>
    </recommendedName>
</protein>
<dbReference type="InterPro" id="IPR057774">
    <property type="entry name" value="D8C_UMOD/GP2/OIT3-like"/>
</dbReference>
<dbReference type="Proteomes" id="UP000005408">
    <property type="component" value="Unassembled WGS sequence"/>
</dbReference>